<dbReference type="Proteomes" id="UP001209540">
    <property type="component" value="Unassembled WGS sequence"/>
</dbReference>
<comment type="caution">
    <text evidence="8">The sequence shown here is derived from an EMBL/GenBank/DDBJ whole genome shotgun (WGS) entry which is preliminary data.</text>
</comment>
<feature type="domain" description="Fork-head" evidence="7">
    <location>
        <begin position="1"/>
        <end position="94"/>
    </location>
</feature>
<dbReference type="PRINTS" id="PR00053">
    <property type="entry name" value="FORKHEAD"/>
</dbReference>
<evidence type="ECO:0000256" key="6">
    <source>
        <dbReference type="PROSITE-ProRule" id="PRU00089"/>
    </source>
</evidence>
<protein>
    <submittedName>
        <fullName evidence="8">Fork head domain-containing protein</fullName>
    </submittedName>
</protein>
<evidence type="ECO:0000313" key="8">
    <source>
        <dbReference type="EMBL" id="KAI9268036.1"/>
    </source>
</evidence>
<reference evidence="8" key="2">
    <citation type="submission" date="2023-02" db="EMBL/GenBank/DDBJ databases">
        <authorList>
            <consortium name="DOE Joint Genome Institute"/>
            <person name="Mondo S.J."/>
            <person name="Chang Y."/>
            <person name="Wang Y."/>
            <person name="Ahrendt S."/>
            <person name="Andreopoulos W."/>
            <person name="Barry K."/>
            <person name="Beard J."/>
            <person name="Benny G.L."/>
            <person name="Blankenship S."/>
            <person name="Bonito G."/>
            <person name="Cuomo C."/>
            <person name="Desiro A."/>
            <person name="Gervers K.A."/>
            <person name="Hundley H."/>
            <person name="Kuo A."/>
            <person name="LaButti K."/>
            <person name="Lang B.F."/>
            <person name="Lipzen A."/>
            <person name="O'Donnell K."/>
            <person name="Pangilinan J."/>
            <person name="Reynolds N."/>
            <person name="Sandor L."/>
            <person name="Smith M.W."/>
            <person name="Tsang A."/>
            <person name="Grigoriev I.V."/>
            <person name="Stajich J.E."/>
            <person name="Spatafora J.W."/>
        </authorList>
    </citation>
    <scope>NUCLEOTIDE SEQUENCE</scope>
    <source>
        <strain evidence="8">RSA 2281</strain>
    </source>
</reference>
<evidence type="ECO:0000256" key="4">
    <source>
        <dbReference type="ARBA" id="ARBA00023163"/>
    </source>
</evidence>
<name>A0AAD5KDR6_9FUNG</name>
<dbReference type="SUPFAM" id="SSF46785">
    <property type="entry name" value="Winged helix' DNA-binding domain"/>
    <property type="match status" value="1"/>
</dbReference>
<dbReference type="InterPro" id="IPR036390">
    <property type="entry name" value="WH_DNA-bd_sf"/>
</dbReference>
<evidence type="ECO:0000256" key="2">
    <source>
        <dbReference type="ARBA" id="ARBA00023015"/>
    </source>
</evidence>
<keyword evidence="2" id="KW-0805">Transcription regulation</keyword>
<dbReference type="InterPro" id="IPR001766">
    <property type="entry name" value="Fork_head_dom"/>
</dbReference>
<dbReference type="PANTHER" id="PTHR45881:SF1">
    <property type="entry name" value="FORK HEAD PROTEIN HOMOLOG 2"/>
    <property type="match status" value="1"/>
</dbReference>
<dbReference type="GO" id="GO:0000981">
    <property type="term" value="F:DNA-binding transcription factor activity, RNA polymerase II-specific"/>
    <property type="evidence" value="ECO:0007669"/>
    <property type="project" value="TreeGrafter"/>
</dbReference>
<evidence type="ECO:0000259" key="7">
    <source>
        <dbReference type="PROSITE" id="PS50039"/>
    </source>
</evidence>
<dbReference type="GO" id="GO:0000978">
    <property type="term" value="F:RNA polymerase II cis-regulatory region sequence-specific DNA binding"/>
    <property type="evidence" value="ECO:0007669"/>
    <property type="project" value="TreeGrafter"/>
</dbReference>
<dbReference type="AlphaFoldDB" id="A0AAD5KDR6"/>
<dbReference type="Gene3D" id="1.10.10.10">
    <property type="entry name" value="Winged helix-like DNA-binding domain superfamily/Winged helix DNA-binding domain"/>
    <property type="match status" value="1"/>
</dbReference>
<organism evidence="8 9">
    <name type="scientific">Phascolomyces articulosus</name>
    <dbReference type="NCBI Taxonomy" id="60185"/>
    <lineage>
        <taxon>Eukaryota</taxon>
        <taxon>Fungi</taxon>
        <taxon>Fungi incertae sedis</taxon>
        <taxon>Mucoromycota</taxon>
        <taxon>Mucoromycotina</taxon>
        <taxon>Mucoromycetes</taxon>
        <taxon>Mucorales</taxon>
        <taxon>Lichtheimiaceae</taxon>
        <taxon>Phascolomyces</taxon>
    </lineage>
</organism>
<feature type="non-terminal residue" evidence="8">
    <location>
        <position position="102"/>
    </location>
</feature>
<reference evidence="8" key="1">
    <citation type="journal article" date="2022" name="IScience">
        <title>Evolution of zygomycete secretomes and the origins of terrestrial fungal ecologies.</title>
        <authorList>
            <person name="Chang Y."/>
            <person name="Wang Y."/>
            <person name="Mondo S."/>
            <person name="Ahrendt S."/>
            <person name="Andreopoulos W."/>
            <person name="Barry K."/>
            <person name="Beard J."/>
            <person name="Benny G.L."/>
            <person name="Blankenship S."/>
            <person name="Bonito G."/>
            <person name="Cuomo C."/>
            <person name="Desiro A."/>
            <person name="Gervers K.A."/>
            <person name="Hundley H."/>
            <person name="Kuo A."/>
            <person name="LaButti K."/>
            <person name="Lang B.F."/>
            <person name="Lipzen A."/>
            <person name="O'Donnell K."/>
            <person name="Pangilinan J."/>
            <person name="Reynolds N."/>
            <person name="Sandor L."/>
            <person name="Smith M.E."/>
            <person name="Tsang A."/>
            <person name="Grigoriev I.V."/>
            <person name="Stajich J.E."/>
            <person name="Spatafora J.W."/>
        </authorList>
    </citation>
    <scope>NUCLEOTIDE SEQUENCE</scope>
    <source>
        <strain evidence="8">RSA 2281</strain>
    </source>
</reference>
<proteinExistence type="predicted"/>
<keyword evidence="5 6" id="KW-0539">Nucleus</keyword>
<accession>A0AAD5KDR6</accession>
<keyword evidence="3 6" id="KW-0238">DNA-binding</keyword>
<keyword evidence="4" id="KW-0804">Transcription</keyword>
<keyword evidence="9" id="KW-1185">Reference proteome</keyword>
<gene>
    <name evidence="8" type="ORF">BDA99DRAFT_412580</name>
</gene>
<evidence type="ECO:0000256" key="1">
    <source>
        <dbReference type="ARBA" id="ARBA00004123"/>
    </source>
</evidence>
<dbReference type="GO" id="GO:0005634">
    <property type="term" value="C:nucleus"/>
    <property type="evidence" value="ECO:0007669"/>
    <property type="project" value="UniProtKB-SubCell"/>
</dbReference>
<comment type="subcellular location">
    <subcellularLocation>
        <location evidence="1 6">Nucleus</location>
    </subcellularLocation>
</comment>
<dbReference type="SMART" id="SM00339">
    <property type="entry name" value="FH"/>
    <property type="match status" value="1"/>
</dbReference>
<feature type="DNA-binding region" description="Fork-head" evidence="6">
    <location>
        <begin position="1"/>
        <end position="94"/>
    </location>
</feature>
<dbReference type="CDD" id="cd00059">
    <property type="entry name" value="FH_FOX"/>
    <property type="match status" value="1"/>
</dbReference>
<feature type="non-terminal residue" evidence="8">
    <location>
        <position position="1"/>
    </location>
</feature>
<evidence type="ECO:0000256" key="5">
    <source>
        <dbReference type="ARBA" id="ARBA00023242"/>
    </source>
</evidence>
<dbReference type="InterPro" id="IPR036388">
    <property type="entry name" value="WH-like_DNA-bd_sf"/>
</dbReference>
<dbReference type="PROSITE" id="PS50039">
    <property type="entry name" value="FORK_HEAD_3"/>
    <property type="match status" value="1"/>
</dbReference>
<sequence length="102" mass="11752">RPPFSCSSLIIQAISTSETGQMTLQDIYKWILDKYPSLYNEEDTGWQNTIRHNLSLNKYFKKIPKSGSSRGKGGFWTLDSKYLEDEGQGIKNRRTTPNNHHS</sequence>
<dbReference type="Pfam" id="PF00250">
    <property type="entry name" value="Forkhead"/>
    <property type="match status" value="1"/>
</dbReference>
<evidence type="ECO:0000313" key="9">
    <source>
        <dbReference type="Proteomes" id="UP001209540"/>
    </source>
</evidence>
<evidence type="ECO:0000256" key="3">
    <source>
        <dbReference type="ARBA" id="ARBA00023125"/>
    </source>
</evidence>
<dbReference type="EMBL" id="JAIXMP010000009">
    <property type="protein sequence ID" value="KAI9268036.1"/>
    <property type="molecule type" value="Genomic_DNA"/>
</dbReference>
<dbReference type="PANTHER" id="PTHR45881">
    <property type="entry name" value="CHECKPOINT SUPPRESSOR 1-LIKE, ISOFORM A-RELATED"/>
    <property type="match status" value="1"/>
</dbReference>